<evidence type="ECO:0000313" key="2">
    <source>
        <dbReference type="Proteomes" id="UP001226091"/>
    </source>
</evidence>
<name>A0ACD4R6N6_9BACI</name>
<proteinExistence type="predicted"/>
<dbReference type="EMBL" id="CP126116">
    <property type="protein sequence ID" value="WHZ56018.1"/>
    <property type="molecule type" value="Genomic_DNA"/>
</dbReference>
<accession>A0ACD4R6N6</accession>
<protein>
    <submittedName>
        <fullName evidence="1">Sigma 54-interacting transcriptional regulator</fullName>
    </submittedName>
</protein>
<organism evidence="1 2">
    <name type="scientific">Metabacillus hrfriensis</name>
    <dbReference type="NCBI Taxonomy" id="3048891"/>
    <lineage>
        <taxon>Bacteria</taxon>
        <taxon>Bacillati</taxon>
        <taxon>Bacillota</taxon>
        <taxon>Bacilli</taxon>
        <taxon>Bacillales</taxon>
        <taxon>Bacillaceae</taxon>
        <taxon>Metabacillus</taxon>
    </lineage>
</organism>
<evidence type="ECO:0000313" key="1">
    <source>
        <dbReference type="EMBL" id="WHZ56018.1"/>
    </source>
</evidence>
<sequence>MEKLIALYKLNKTLEAIVTRILSEHGHQPSCFHSKKTVIDHMMNPFVLITPLTYVNEVHSLSIPVVSLSIHLSDFEKTIEDHDLNDKNPLIMVSEEEKKWLDTENHIRHQNRFEICSREQVHYGYAKKNTSILVSSWEKNLSFLQQSKKHLFFVQPSMDTVISAIRQAIQLIDVTKEMFKEKYQVQAIVDSAHDGLIAVDRQGKITLTNNNAKVFLGLEAEVIGRNITDYIPNSDMLRVLQTGKKEIGDVAKIQDRQFMINRYPVILNNTVVGAVSNFKEITDLQRLEMKLRKKLHENGLEAKYTLNDIVGEAKKICEAKEQAKVFAKTDATVLITGESGTGKELFAQGIHLQSTRAIGPFVAVNCAAFPESLLESELFGYEEGSFTGARKGGKQGLFELAHGGTLFLDEIGEMPLQIQAHLLRVLQERSIRRIGGKRTIPVNVRIIAATNTNIESEIENKRFRNDLYYRLNVLSLDLPPLRTRLADIPLLTRHFIRQFNEQHRKQIEKIDEDFFSLLQEYHWPGNIRELRNVLERIVLLQQDSAISAKDASYYYPKIRINRSDTTAGNATIKEKEKDLIQVALKQYESKAEAAKSLGIDRSTLWRKIKEYKL</sequence>
<keyword evidence="2" id="KW-1185">Reference proteome</keyword>
<reference evidence="2" key="1">
    <citation type="journal article" date="2025" name="Aquaculture">
        <title>Assessment of the bioflocculant production and safety properties of Metabacillus hrfriensis sp. nov. based on phenotypic and whole-genome sequencing analysis.</title>
        <authorList>
            <person name="Zhang R."/>
            <person name="Zhao Z."/>
            <person name="Luo L."/>
            <person name="Wang S."/>
            <person name="Guo K."/>
            <person name="Xu W."/>
        </authorList>
    </citation>
    <scope>NUCLEOTIDE SEQUENCE [LARGE SCALE GENOMIC DNA]</scope>
    <source>
        <strain evidence="2">CT-WN-B3</strain>
    </source>
</reference>
<gene>
    <name evidence="1" type="ORF">QLQ22_15010</name>
</gene>
<dbReference type="Proteomes" id="UP001226091">
    <property type="component" value="Chromosome"/>
</dbReference>